<evidence type="ECO:0000313" key="2">
    <source>
        <dbReference type="Proteomes" id="UP001162483"/>
    </source>
</evidence>
<feature type="non-terminal residue" evidence="1">
    <location>
        <position position="33"/>
    </location>
</feature>
<reference evidence="1" key="1">
    <citation type="submission" date="2023-05" db="EMBL/GenBank/DDBJ databases">
        <authorList>
            <person name="Stuckert A."/>
        </authorList>
    </citation>
    <scope>NUCLEOTIDE SEQUENCE</scope>
</reference>
<gene>
    <name evidence="1" type="ORF">SPARVUS_LOCUS3341309</name>
</gene>
<evidence type="ECO:0000313" key="1">
    <source>
        <dbReference type="EMBL" id="CAI9549409.1"/>
    </source>
</evidence>
<evidence type="ECO:0008006" key="3">
    <source>
        <dbReference type="Google" id="ProtNLM"/>
    </source>
</evidence>
<dbReference type="EMBL" id="CATNWA010005137">
    <property type="protein sequence ID" value="CAI9549409.1"/>
    <property type="molecule type" value="Genomic_DNA"/>
</dbReference>
<proteinExistence type="predicted"/>
<accession>A0ABN9BPD7</accession>
<organism evidence="1 2">
    <name type="scientific">Staurois parvus</name>
    <dbReference type="NCBI Taxonomy" id="386267"/>
    <lineage>
        <taxon>Eukaryota</taxon>
        <taxon>Metazoa</taxon>
        <taxon>Chordata</taxon>
        <taxon>Craniata</taxon>
        <taxon>Vertebrata</taxon>
        <taxon>Euteleostomi</taxon>
        <taxon>Amphibia</taxon>
        <taxon>Batrachia</taxon>
        <taxon>Anura</taxon>
        <taxon>Neobatrachia</taxon>
        <taxon>Ranoidea</taxon>
        <taxon>Ranidae</taxon>
        <taxon>Staurois</taxon>
    </lineage>
</organism>
<protein>
    <recommendedName>
        <fullName evidence="3">4Fe-4S ferredoxin-type domain-containing protein</fullName>
    </recommendedName>
</protein>
<name>A0ABN9BPD7_9NEOB</name>
<comment type="caution">
    <text evidence="1">The sequence shown here is derived from an EMBL/GenBank/DDBJ whole genome shotgun (WGS) entry which is preliminary data.</text>
</comment>
<keyword evidence="2" id="KW-1185">Reference proteome</keyword>
<dbReference type="Proteomes" id="UP001162483">
    <property type="component" value="Unassembled WGS sequence"/>
</dbReference>
<sequence>MPGCPMSCQSAPGIKCVPLCPAIALVALAGTRR</sequence>